<evidence type="ECO:0000256" key="1">
    <source>
        <dbReference type="SAM" id="MobiDB-lite"/>
    </source>
</evidence>
<feature type="compositionally biased region" description="Acidic residues" evidence="1">
    <location>
        <begin position="377"/>
        <end position="387"/>
    </location>
</feature>
<feature type="domain" description="DUF4246" evidence="2">
    <location>
        <begin position="127"/>
        <end position="599"/>
    </location>
</feature>
<accession>A0AAN7BNV9</accession>
<keyword evidence="5" id="KW-1185">Reference proteome</keyword>
<dbReference type="PANTHER" id="PTHR33119:SF1">
    <property type="entry name" value="FE2OG DIOXYGENASE DOMAIN-CONTAINING PROTEIN"/>
    <property type="match status" value="1"/>
</dbReference>
<feature type="domain" description="DUF4246" evidence="3">
    <location>
        <begin position="15"/>
        <end position="84"/>
    </location>
</feature>
<dbReference type="InterPro" id="IPR025340">
    <property type="entry name" value="DUF4246"/>
</dbReference>
<sequence>MTSIFSGMSYTEMQYPGWNLDLRYYKTRDAVYPMGIHEACYGCQSDVILIRELAMMLVMDRLSDKPDWHIKVFDDEIVDKWRNEALEWPNQDLWDRFNHFNMDSQDDGIQIYQRNDGVEAPPNILDEKCVEYCIQELRHKAEYFNKTGIVPTLDATFSIAKSDVLVTDELKKSLRDAFSRLQADQISNPDWHPNTNETVQDLVHPSMYPLVYGRSRFFEAEVVGVDDAIDKWAGKGDVIPQGKWGEDSTKREQNVFMWYMRRRIIRGGSDIDKEYWSTVYQWLPSNVKFTKEGGVEFTSYINNLHPTKYKDIYKTVEKLIEKSLPMWDQCLPRYIRYKHQGPGLHSPRILPDFPGDGNPENWNPPEPEPLAPGQKDEEYDEEGFDEEWGQPSRIAKWMKIRDPVFPEPPTFKDSKISYHVEPTQTLRSVFEKTGLQIIVKMASIELTPEKPEYAPGGWHVEGMMNEHIVATALYYLDSENITESHLEFRAQTSGAYLNSEKPWQNVGQGEYMWMGSVYGTSFGAGSGGSAQQKYGTVLTPEGRLLAFPNVFHHRVSGFKLVDKTKPGHRRFIALWLVDPHTRIISTANVPPQQGEWWGEQAFGRQNEGETKMPGEMVQLLLEKGLAKEELSEGMASGKIKVDKKGTLPVEVMEMVRKELGDAMPMSREEAEVHRLKLMGERSGFVVQAREVWRRHSYSFCEH</sequence>
<evidence type="ECO:0000313" key="4">
    <source>
        <dbReference type="EMBL" id="KAK4227016.1"/>
    </source>
</evidence>
<gene>
    <name evidence="4" type="ORF">QBC38DRAFT_536759</name>
</gene>
<name>A0AAN7BNV9_9PEZI</name>
<dbReference type="Pfam" id="PF14033">
    <property type="entry name" value="DUF4246"/>
    <property type="match status" value="1"/>
</dbReference>
<protein>
    <submittedName>
        <fullName evidence="4">Uncharacterized protein</fullName>
    </submittedName>
</protein>
<reference evidence="4" key="1">
    <citation type="journal article" date="2023" name="Mol. Phylogenet. Evol.">
        <title>Genome-scale phylogeny and comparative genomics of the fungal order Sordariales.</title>
        <authorList>
            <person name="Hensen N."/>
            <person name="Bonometti L."/>
            <person name="Westerberg I."/>
            <person name="Brannstrom I.O."/>
            <person name="Guillou S."/>
            <person name="Cros-Aarteil S."/>
            <person name="Calhoun S."/>
            <person name="Haridas S."/>
            <person name="Kuo A."/>
            <person name="Mondo S."/>
            <person name="Pangilinan J."/>
            <person name="Riley R."/>
            <person name="LaButti K."/>
            <person name="Andreopoulos B."/>
            <person name="Lipzen A."/>
            <person name="Chen C."/>
            <person name="Yan M."/>
            <person name="Daum C."/>
            <person name="Ng V."/>
            <person name="Clum A."/>
            <person name="Steindorff A."/>
            <person name="Ohm R.A."/>
            <person name="Martin F."/>
            <person name="Silar P."/>
            <person name="Natvig D.O."/>
            <person name="Lalanne C."/>
            <person name="Gautier V."/>
            <person name="Ament-Velasquez S.L."/>
            <person name="Kruys A."/>
            <person name="Hutchinson M.I."/>
            <person name="Powell A.J."/>
            <person name="Barry K."/>
            <person name="Miller A.N."/>
            <person name="Grigoriev I.V."/>
            <person name="Debuchy R."/>
            <person name="Gladieux P."/>
            <person name="Hiltunen Thoren M."/>
            <person name="Johannesson H."/>
        </authorList>
    </citation>
    <scope>NUCLEOTIDE SEQUENCE</scope>
    <source>
        <strain evidence="4">CBS 990.96</strain>
    </source>
</reference>
<dbReference type="Pfam" id="PF21666">
    <property type="entry name" value="DUF4246_N"/>
    <property type="match status" value="1"/>
</dbReference>
<evidence type="ECO:0000259" key="2">
    <source>
        <dbReference type="Pfam" id="PF14033"/>
    </source>
</evidence>
<evidence type="ECO:0000259" key="3">
    <source>
        <dbReference type="Pfam" id="PF21666"/>
    </source>
</evidence>
<dbReference type="Proteomes" id="UP001301958">
    <property type="component" value="Unassembled WGS sequence"/>
</dbReference>
<dbReference type="InterPro" id="IPR049192">
    <property type="entry name" value="DUF4246_C"/>
</dbReference>
<dbReference type="AlphaFoldDB" id="A0AAN7BNV9"/>
<organism evidence="4 5">
    <name type="scientific">Podospora fimiseda</name>
    <dbReference type="NCBI Taxonomy" id="252190"/>
    <lineage>
        <taxon>Eukaryota</taxon>
        <taxon>Fungi</taxon>
        <taxon>Dikarya</taxon>
        <taxon>Ascomycota</taxon>
        <taxon>Pezizomycotina</taxon>
        <taxon>Sordariomycetes</taxon>
        <taxon>Sordariomycetidae</taxon>
        <taxon>Sordariales</taxon>
        <taxon>Podosporaceae</taxon>
        <taxon>Podospora</taxon>
    </lineage>
</organism>
<comment type="caution">
    <text evidence="4">The sequence shown here is derived from an EMBL/GenBank/DDBJ whole genome shotgun (WGS) entry which is preliminary data.</text>
</comment>
<reference evidence="4" key="2">
    <citation type="submission" date="2023-05" db="EMBL/GenBank/DDBJ databases">
        <authorList>
            <consortium name="Lawrence Berkeley National Laboratory"/>
            <person name="Steindorff A."/>
            <person name="Hensen N."/>
            <person name="Bonometti L."/>
            <person name="Westerberg I."/>
            <person name="Brannstrom I.O."/>
            <person name="Guillou S."/>
            <person name="Cros-Aarteil S."/>
            <person name="Calhoun S."/>
            <person name="Haridas S."/>
            <person name="Kuo A."/>
            <person name="Mondo S."/>
            <person name="Pangilinan J."/>
            <person name="Riley R."/>
            <person name="Labutti K."/>
            <person name="Andreopoulos B."/>
            <person name="Lipzen A."/>
            <person name="Chen C."/>
            <person name="Yanf M."/>
            <person name="Daum C."/>
            <person name="Ng V."/>
            <person name="Clum A."/>
            <person name="Ohm R."/>
            <person name="Martin F."/>
            <person name="Silar P."/>
            <person name="Natvig D."/>
            <person name="Lalanne C."/>
            <person name="Gautier V."/>
            <person name="Ament-Velasquez S.L."/>
            <person name="Kruys A."/>
            <person name="Hutchinson M.I."/>
            <person name="Powell A.J."/>
            <person name="Barry K."/>
            <person name="Miller A.N."/>
            <person name="Grigoriev I.V."/>
            <person name="Debuchy R."/>
            <person name="Gladieux P."/>
            <person name="Thoren M.H."/>
            <person name="Johannesson H."/>
        </authorList>
    </citation>
    <scope>NUCLEOTIDE SEQUENCE</scope>
    <source>
        <strain evidence="4">CBS 990.96</strain>
    </source>
</reference>
<dbReference type="PANTHER" id="PTHR33119">
    <property type="entry name" value="IFI3P"/>
    <property type="match status" value="1"/>
</dbReference>
<dbReference type="EMBL" id="MU865337">
    <property type="protein sequence ID" value="KAK4227016.1"/>
    <property type="molecule type" value="Genomic_DNA"/>
</dbReference>
<dbReference type="InterPro" id="IPR049207">
    <property type="entry name" value="DUF4246_N"/>
</dbReference>
<proteinExistence type="predicted"/>
<evidence type="ECO:0000313" key="5">
    <source>
        <dbReference type="Proteomes" id="UP001301958"/>
    </source>
</evidence>
<feature type="region of interest" description="Disordered" evidence="1">
    <location>
        <begin position="346"/>
        <end position="387"/>
    </location>
</feature>